<evidence type="ECO:0000313" key="2">
    <source>
        <dbReference type="Proteomes" id="UP000185770"/>
    </source>
</evidence>
<organism evidence="1 2">
    <name type="scientific">Serratia marcescens</name>
    <dbReference type="NCBI Taxonomy" id="615"/>
    <lineage>
        <taxon>Bacteria</taxon>
        <taxon>Pseudomonadati</taxon>
        <taxon>Pseudomonadota</taxon>
        <taxon>Gammaproteobacteria</taxon>
        <taxon>Enterobacterales</taxon>
        <taxon>Yersiniaceae</taxon>
        <taxon>Serratia</taxon>
    </lineage>
</organism>
<dbReference type="Proteomes" id="UP000185770">
    <property type="component" value="Unassembled WGS sequence"/>
</dbReference>
<sequence length="100" mass="10470">MNVSALISAYEKSIVTIGGGVIGQATVQALIKNGYEGPLLERSRQPVRVAGFTNGGQLSDRRVAAFADGGAPLQGLKRMGKAGSPLNMRLWTSFSQCSGM</sequence>
<dbReference type="InterPro" id="IPR036188">
    <property type="entry name" value="FAD/NAD-bd_sf"/>
</dbReference>
<protein>
    <submittedName>
        <fullName evidence="1">Uncharacterized protein</fullName>
    </submittedName>
</protein>
<evidence type="ECO:0000313" key="1">
    <source>
        <dbReference type="EMBL" id="OKB66487.1"/>
    </source>
</evidence>
<dbReference type="EMBL" id="MJAO01000010">
    <property type="protein sequence ID" value="OKB66487.1"/>
    <property type="molecule type" value="Genomic_DNA"/>
</dbReference>
<dbReference type="AlphaFoldDB" id="A0A1Q4P051"/>
<name>A0A1Q4P051_SERMA</name>
<reference evidence="1 2" key="1">
    <citation type="submission" date="2016-09" db="EMBL/GenBank/DDBJ databases">
        <title>Serratia marcescens MSU-97 and epiphytic antimycotic-producing bacteria.</title>
        <authorList>
            <person name="Matilla M.A."/>
        </authorList>
    </citation>
    <scope>NUCLEOTIDE SEQUENCE [LARGE SCALE GENOMIC DNA]</scope>
    <source>
        <strain evidence="1 2">MSU-97</strain>
    </source>
</reference>
<proteinExistence type="predicted"/>
<accession>A0A1Q4P051</accession>
<comment type="caution">
    <text evidence="1">The sequence shown here is derived from an EMBL/GenBank/DDBJ whole genome shotgun (WGS) entry which is preliminary data.</text>
</comment>
<dbReference type="SUPFAM" id="SSF51905">
    <property type="entry name" value="FAD/NAD(P)-binding domain"/>
    <property type="match status" value="1"/>
</dbReference>
<gene>
    <name evidence="1" type="ORF">BHU62_11445</name>
</gene>